<dbReference type="InterPro" id="IPR032560">
    <property type="entry name" value="DUF4932"/>
</dbReference>
<dbReference type="KEGG" id="uam:UABAM_04491"/>
<dbReference type="OrthoDB" id="219918at2"/>
<feature type="signal peptide" evidence="2">
    <location>
        <begin position="1"/>
        <end position="16"/>
    </location>
</feature>
<dbReference type="Pfam" id="PF16286">
    <property type="entry name" value="DUF4932"/>
    <property type="match status" value="1"/>
</dbReference>
<keyword evidence="5" id="KW-1185">Reference proteome</keyword>
<dbReference type="Pfam" id="PF13205">
    <property type="entry name" value="Big_5"/>
    <property type="match status" value="1"/>
</dbReference>
<dbReference type="AlphaFoldDB" id="A0A5S9F4T3"/>
<dbReference type="Proteomes" id="UP000326354">
    <property type="component" value="Chromosome"/>
</dbReference>
<sequence length="451" mass="52562">MKISCLFMLLLLPLCAQNLKVKVDPRVELCSIVCHLADYPEYNRVFHKTYAAKVNDYFKNFRNHSAIQLARQLRQNFGISYNAPMDIAAHMNMDFTVSNTTLPNAQMDKRWNSKIIHTFTKALQEFAQHTNFTKFFQKNQGLYSKVCARLQQTLDTYCKHNWVTEFFATKATPFHVVVNIIGGPMNYATRYKDKTTLHVYSIMGVWNIDKNGDAIFPATVVPFIIHEFCHTYVNPLVDEHQKQLQKPAQKLFSYTAQAMRRQAYSEWQYMIYESIVRACVIRYVHDNSGNAQLLIHQERNRGFLWIEDLVTLLHKYDRKQYQNFAQFFPQIVAFFHKWSLKIDELQQKTPKIIRTSPVNGSKDVSATLDKIVIVFDRPMRNFSWSVMKTTLPFPPLTGNVYYNENHTIFTMPVQLQSGQKYGFALNSQGQRGFISKEGVPLAPIFFTFSTK</sequence>
<name>A0A5S9F4T3_UABAM</name>
<evidence type="ECO:0000256" key="2">
    <source>
        <dbReference type="SAM" id="SignalP"/>
    </source>
</evidence>
<evidence type="ECO:0000256" key="1">
    <source>
        <dbReference type="ARBA" id="ARBA00022729"/>
    </source>
</evidence>
<evidence type="ECO:0000259" key="3">
    <source>
        <dbReference type="Pfam" id="PF13205"/>
    </source>
</evidence>
<evidence type="ECO:0000313" key="4">
    <source>
        <dbReference type="EMBL" id="BBM86105.1"/>
    </source>
</evidence>
<feature type="domain" description="SbsA Ig-like" evidence="3">
    <location>
        <begin position="348"/>
        <end position="427"/>
    </location>
</feature>
<feature type="chain" id="PRO_5025020909" evidence="2">
    <location>
        <begin position="17"/>
        <end position="451"/>
    </location>
</feature>
<dbReference type="EMBL" id="AP019860">
    <property type="protein sequence ID" value="BBM86105.1"/>
    <property type="molecule type" value="Genomic_DNA"/>
</dbReference>
<protein>
    <submittedName>
        <fullName evidence="4">DUF4932 domain-containing protein</fullName>
    </submittedName>
</protein>
<evidence type="ECO:0000313" key="5">
    <source>
        <dbReference type="Proteomes" id="UP000326354"/>
    </source>
</evidence>
<gene>
    <name evidence="4" type="ORF">UABAM_04491</name>
</gene>
<dbReference type="InterPro" id="IPR032812">
    <property type="entry name" value="SbsA_Ig"/>
</dbReference>
<reference evidence="4 5" key="1">
    <citation type="submission" date="2019-08" db="EMBL/GenBank/DDBJ databases">
        <title>Complete genome sequence of Candidatus Uab amorphum.</title>
        <authorList>
            <person name="Shiratori T."/>
            <person name="Suzuki S."/>
            <person name="Kakizawa Y."/>
            <person name="Ishida K."/>
        </authorList>
    </citation>
    <scope>NUCLEOTIDE SEQUENCE [LARGE SCALE GENOMIC DNA]</scope>
    <source>
        <strain evidence="4 5">SRT547</strain>
    </source>
</reference>
<dbReference type="RefSeq" id="WP_151970181.1">
    <property type="nucleotide sequence ID" value="NZ_AP019860.1"/>
</dbReference>
<proteinExistence type="predicted"/>
<accession>A0A5S9F4T3</accession>
<organism evidence="4 5">
    <name type="scientific">Uabimicrobium amorphum</name>
    <dbReference type="NCBI Taxonomy" id="2596890"/>
    <lineage>
        <taxon>Bacteria</taxon>
        <taxon>Pseudomonadati</taxon>
        <taxon>Planctomycetota</taxon>
        <taxon>Candidatus Uabimicrobiia</taxon>
        <taxon>Candidatus Uabimicrobiales</taxon>
        <taxon>Candidatus Uabimicrobiaceae</taxon>
        <taxon>Candidatus Uabimicrobium</taxon>
    </lineage>
</organism>
<keyword evidence="1 2" id="KW-0732">Signal</keyword>